<organism evidence="2 3">
    <name type="scientific">Deinococcus aerophilus</name>
    <dbReference type="NCBI Taxonomy" id="522488"/>
    <lineage>
        <taxon>Bacteria</taxon>
        <taxon>Thermotogati</taxon>
        <taxon>Deinococcota</taxon>
        <taxon>Deinococci</taxon>
        <taxon>Deinococcales</taxon>
        <taxon>Deinococcaceae</taxon>
        <taxon>Deinococcus</taxon>
    </lineage>
</organism>
<dbReference type="InterPro" id="IPR058395">
    <property type="entry name" value="DUF8082"/>
</dbReference>
<protein>
    <recommendedName>
        <fullName evidence="1">DUF8082 domain-containing protein</fullName>
    </recommendedName>
</protein>
<evidence type="ECO:0000313" key="3">
    <source>
        <dbReference type="Proteomes" id="UP000661918"/>
    </source>
</evidence>
<dbReference type="RefSeq" id="WP_188902462.1">
    <property type="nucleotide sequence ID" value="NZ_BMOM01000007.1"/>
</dbReference>
<gene>
    <name evidence="2" type="ORF">GCM10010841_12310</name>
</gene>
<sequence length="134" mass="14949">MSPLRWPEGLSDTTALPFHVWRIMDLINGERSAEAVARLGNLSVTELQRHMEEAQRWISRARQHEQPVTPELIRTVTQCLTLVVGPMAALMVDEALDEPGRQASVSALLSELAGQLSPEQLQAFARQLRERGLA</sequence>
<keyword evidence="3" id="KW-1185">Reference proteome</keyword>
<proteinExistence type="predicted"/>
<name>A0ABQ2GPL4_9DEIO</name>
<dbReference type="Pfam" id="PF26309">
    <property type="entry name" value="DUF8082"/>
    <property type="match status" value="1"/>
</dbReference>
<reference evidence="3" key="1">
    <citation type="journal article" date="2019" name="Int. J. Syst. Evol. Microbiol.">
        <title>The Global Catalogue of Microorganisms (GCM) 10K type strain sequencing project: providing services to taxonomists for standard genome sequencing and annotation.</title>
        <authorList>
            <consortium name="The Broad Institute Genomics Platform"/>
            <consortium name="The Broad Institute Genome Sequencing Center for Infectious Disease"/>
            <person name="Wu L."/>
            <person name="Ma J."/>
        </authorList>
    </citation>
    <scope>NUCLEOTIDE SEQUENCE [LARGE SCALE GENOMIC DNA]</scope>
    <source>
        <strain evidence="3">JCM 15443</strain>
    </source>
</reference>
<evidence type="ECO:0000259" key="1">
    <source>
        <dbReference type="Pfam" id="PF26309"/>
    </source>
</evidence>
<accession>A0ABQ2GPL4</accession>
<dbReference type="EMBL" id="BMOM01000007">
    <property type="protein sequence ID" value="GGM05430.1"/>
    <property type="molecule type" value="Genomic_DNA"/>
</dbReference>
<dbReference type="Proteomes" id="UP000661918">
    <property type="component" value="Unassembled WGS sequence"/>
</dbReference>
<feature type="domain" description="DUF8082" evidence="1">
    <location>
        <begin position="71"/>
        <end position="130"/>
    </location>
</feature>
<comment type="caution">
    <text evidence="2">The sequence shown here is derived from an EMBL/GenBank/DDBJ whole genome shotgun (WGS) entry which is preliminary data.</text>
</comment>
<evidence type="ECO:0000313" key="2">
    <source>
        <dbReference type="EMBL" id="GGM05430.1"/>
    </source>
</evidence>